<comment type="caution">
    <text evidence="1">The sequence shown here is derived from an EMBL/GenBank/DDBJ whole genome shotgun (WGS) entry which is preliminary data.</text>
</comment>
<protein>
    <submittedName>
        <fullName evidence="1">Uncharacterized protein</fullName>
    </submittedName>
</protein>
<proteinExistence type="predicted"/>
<evidence type="ECO:0000313" key="1">
    <source>
        <dbReference type="EMBL" id="KKK96528.1"/>
    </source>
</evidence>
<sequence>MIEGEINGKPYEIAIGDRGETLWQTAQVAQERDEVWEDWSLGLGETKQETGRGYFFSRGWDASVRGALRLSPFYHNLNNTALTTGYGYMMEGTETSGSTLTLDAYSTGKGSVAQDGTLTFSHTVAVQSDRILIVSAQLDNNSPGTGVTVTYDGIALTHLGSKNGDSGTDANVSVWFLLDPPTGANNIVLTNADSTTYAMVVGAVSLYGANADETFGTMVGTTGTDGTPTVTVSTTAGEFVLGVVAIEGSETLTAGPNETERWDDAQSTDVTGAGFTQAGSDGGVMAPTI</sequence>
<feature type="non-terminal residue" evidence="1">
    <location>
        <position position="289"/>
    </location>
</feature>
<name>A0A0F8ZRT9_9ZZZZ</name>
<dbReference type="EMBL" id="LAZR01046443">
    <property type="protein sequence ID" value="KKK96528.1"/>
    <property type="molecule type" value="Genomic_DNA"/>
</dbReference>
<accession>A0A0F8ZRT9</accession>
<organism evidence="1">
    <name type="scientific">marine sediment metagenome</name>
    <dbReference type="NCBI Taxonomy" id="412755"/>
    <lineage>
        <taxon>unclassified sequences</taxon>
        <taxon>metagenomes</taxon>
        <taxon>ecological metagenomes</taxon>
    </lineage>
</organism>
<gene>
    <name evidence="1" type="ORF">LCGC14_2661850</name>
</gene>
<dbReference type="AlphaFoldDB" id="A0A0F8ZRT9"/>
<reference evidence="1" key="1">
    <citation type="journal article" date="2015" name="Nature">
        <title>Complex archaea that bridge the gap between prokaryotes and eukaryotes.</title>
        <authorList>
            <person name="Spang A."/>
            <person name="Saw J.H."/>
            <person name="Jorgensen S.L."/>
            <person name="Zaremba-Niedzwiedzka K."/>
            <person name="Martijn J."/>
            <person name="Lind A.E."/>
            <person name="van Eijk R."/>
            <person name="Schleper C."/>
            <person name="Guy L."/>
            <person name="Ettema T.J."/>
        </authorList>
    </citation>
    <scope>NUCLEOTIDE SEQUENCE</scope>
</reference>